<dbReference type="NCBIfam" id="NF033537">
    <property type="entry name" value="lasso_biosyn_B2"/>
    <property type="match status" value="1"/>
</dbReference>
<dbReference type="STRING" id="297318.BK138_14910"/>
<gene>
    <name evidence="2" type="ORF">BK138_14910</name>
</gene>
<proteinExistence type="predicted"/>
<evidence type="ECO:0000313" key="2">
    <source>
        <dbReference type="EMBL" id="OMF54463.1"/>
    </source>
</evidence>
<organism evidence="2 3">
    <name type="scientific">Paenibacillus rhizosphaerae</name>
    <dbReference type="NCBI Taxonomy" id="297318"/>
    <lineage>
        <taxon>Bacteria</taxon>
        <taxon>Bacillati</taxon>
        <taxon>Bacillota</taxon>
        <taxon>Bacilli</taxon>
        <taxon>Bacillales</taxon>
        <taxon>Paenibacillaceae</taxon>
        <taxon>Paenibacillus</taxon>
    </lineage>
</organism>
<evidence type="ECO:0000259" key="1">
    <source>
        <dbReference type="Pfam" id="PF13471"/>
    </source>
</evidence>
<comment type="caution">
    <text evidence="2">The sequence shown here is derived from an EMBL/GenBank/DDBJ whole genome shotgun (WGS) entry which is preliminary data.</text>
</comment>
<name>A0A1R1ERI9_9BACL</name>
<dbReference type="RefSeq" id="WP_076170366.1">
    <property type="nucleotide sequence ID" value="NZ_MRTP01000003.1"/>
</dbReference>
<evidence type="ECO:0000313" key="3">
    <source>
        <dbReference type="Proteomes" id="UP000187172"/>
    </source>
</evidence>
<dbReference type="Pfam" id="PF13471">
    <property type="entry name" value="Transglut_core3"/>
    <property type="match status" value="1"/>
</dbReference>
<sequence>MSWIRQLSAFVRFPWAQKMMYAEAYALLAWGRVLKALPFAKVAPSLGSYMKETPEVELGRQELLTIRQVSKAVHGMSRYTWWESQCLVKAIAAMKMLERRGLSSTLYLGSGRDEQGRLAAHAWLRCGSYIVTGREGHEKYTVVGIFGNGAAADREAGLMTRQSG</sequence>
<feature type="domain" description="Microcin J25-processing protein McjB C-terminal" evidence="1">
    <location>
        <begin position="37"/>
        <end position="143"/>
    </location>
</feature>
<keyword evidence="3" id="KW-1185">Reference proteome</keyword>
<dbReference type="Proteomes" id="UP000187172">
    <property type="component" value="Unassembled WGS sequence"/>
</dbReference>
<dbReference type="InterPro" id="IPR053521">
    <property type="entry name" value="McjB-like"/>
</dbReference>
<dbReference type="EMBL" id="MRTP01000003">
    <property type="protein sequence ID" value="OMF54463.1"/>
    <property type="molecule type" value="Genomic_DNA"/>
</dbReference>
<dbReference type="AlphaFoldDB" id="A0A1R1ERI9"/>
<reference evidence="2 3" key="1">
    <citation type="submission" date="2016-11" db="EMBL/GenBank/DDBJ databases">
        <title>Paenibacillus species isolates.</title>
        <authorList>
            <person name="Beno S.M."/>
        </authorList>
    </citation>
    <scope>NUCLEOTIDE SEQUENCE [LARGE SCALE GENOMIC DNA]</scope>
    <source>
        <strain evidence="2 3">FSL R5-0378</strain>
    </source>
</reference>
<protein>
    <submittedName>
        <fullName evidence="2">Stage V sporulation protein S</fullName>
    </submittedName>
</protein>
<dbReference type="InterPro" id="IPR032708">
    <property type="entry name" value="McjB_C"/>
</dbReference>
<accession>A0A1R1ERI9</accession>